<organism evidence="1 2">
    <name type="scientific">Irpex rosettiformis</name>
    <dbReference type="NCBI Taxonomy" id="378272"/>
    <lineage>
        <taxon>Eukaryota</taxon>
        <taxon>Fungi</taxon>
        <taxon>Dikarya</taxon>
        <taxon>Basidiomycota</taxon>
        <taxon>Agaricomycotina</taxon>
        <taxon>Agaricomycetes</taxon>
        <taxon>Polyporales</taxon>
        <taxon>Irpicaceae</taxon>
        <taxon>Irpex</taxon>
    </lineage>
</organism>
<keyword evidence="2" id="KW-1185">Reference proteome</keyword>
<protein>
    <submittedName>
        <fullName evidence="1">Uncharacterized protein</fullName>
    </submittedName>
</protein>
<comment type="caution">
    <text evidence="1">The sequence shown here is derived from an EMBL/GenBank/DDBJ whole genome shotgun (WGS) entry which is preliminary data.</text>
</comment>
<reference evidence="1" key="1">
    <citation type="journal article" date="2021" name="Environ. Microbiol.">
        <title>Gene family expansions and transcriptome signatures uncover fungal adaptations to wood decay.</title>
        <authorList>
            <person name="Hage H."/>
            <person name="Miyauchi S."/>
            <person name="Viragh M."/>
            <person name="Drula E."/>
            <person name="Min B."/>
            <person name="Chaduli D."/>
            <person name="Navarro D."/>
            <person name="Favel A."/>
            <person name="Norest M."/>
            <person name="Lesage-Meessen L."/>
            <person name="Balint B."/>
            <person name="Merenyi Z."/>
            <person name="de Eugenio L."/>
            <person name="Morin E."/>
            <person name="Martinez A.T."/>
            <person name="Baldrian P."/>
            <person name="Stursova M."/>
            <person name="Martinez M.J."/>
            <person name="Novotny C."/>
            <person name="Magnuson J.K."/>
            <person name="Spatafora J.W."/>
            <person name="Maurice S."/>
            <person name="Pangilinan J."/>
            <person name="Andreopoulos W."/>
            <person name="LaButti K."/>
            <person name="Hundley H."/>
            <person name="Na H."/>
            <person name="Kuo A."/>
            <person name="Barry K."/>
            <person name="Lipzen A."/>
            <person name="Henrissat B."/>
            <person name="Riley R."/>
            <person name="Ahrendt S."/>
            <person name="Nagy L.G."/>
            <person name="Grigoriev I.V."/>
            <person name="Martin F."/>
            <person name="Rosso M.N."/>
        </authorList>
    </citation>
    <scope>NUCLEOTIDE SEQUENCE</scope>
    <source>
        <strain evidence="1">CBS 384.51</strain>
    </source>
</reference>
<gene>
    <name evidence="1" type="ORF">BDY19DRAFT_238560</name>
</gene>
<name>A0ACB8U012_9APHY</name>
<proteinExistence type="predicted"/>
<dbReference type="Proteomes" id="UP001055072">
    <property type="component" value="Unassembled WGS sequence"/>
</dbReference>
<sequence>MPWRVFVAAAVICSVGLCNCSEPSSPLYASDHHGKYSPAYALCIMAPLLALTLRWRWRSISKGSQEVFAHPTYLITSNLLITLVPTCRNRSSFNEN</sequence>
<evidence type="ECO:0000313" key="2">
    <source>
        <dbReference type="Proteomes" id="UP001055072"/>
    </source>
</evidence>
<evidence type="ECO:0000313" key="1">
    <source>
        <dbReference type="EMBL" id="KAI0087605.1"/>
    </source>
</evidence>
<accession>A0ACB8U012</accession>
<dbReference type="EMBL" id="MU274917">
    <property type="protein sequence ID" value="KAI0087605.1"/>
    <property type="molecule type" value="Genomic_DNA"/>
</dbReference>